<proteinExistence type="predicted"/>
<sequence>MVAGLLSRLESKPEITRFALRSALDRVRPRGPAPPPPPKFDHRHHGELSGTAVHGGWLTGIERSMGWSAGTMTSAG</sequence>
<gene>
    <name evidence="2" type="ORF">PCAMFM013_S003g000360</name>
</gene>
<protein>
    <submittedName>
        <fullName evidence="2">Str. FM013</fullName>
    </submittedName>
</protein>
<name>A0A0G4NZX9_PENC3</name>
<evidence type="ECO:0000313" key="2">
    <source>
        <dbReference type="EMBL" id="CRL19569.1"/>
    </source>
</evidence>
<dbReference type="Proteomes" id="UP000053732">
    <property type="component" value="Unassembled WGS sequence"/>
</dbReference>
<evidence type="ECO:0000313" key="3">
    <source>
        <dbReference type="Proteomes" id="UP000053732"/>
    </source>
</evidence>
<organism evidence="2 3">
    <name type="scientific">Penicillium camemberti (strain FM 013)</name>
    <dbReference type="NCBI Taxonomy" id="1429867"/>
    <lineage>
        <taxon>Eukaryota</taxon>
        <taxon>Fungi</taxon>
        <taxon>Dikarya</taxon>
        <taxon>Ascomycota</taxon>
        <taxon>Pezizomycotina</taxon>
        <taxon>Eurotiomycetes</taxon>
        <taxon>Eurotiomycetidae</taxon>
        <taxon>Eurotiales</taxon>
        <taxon>Aspergillaceae</taxon>
        <taxon>Penicillium</taxon>
    </lineage>
</organism>
<feature type="region of interest" description="Disordered" evidence="1">
    <location>
        <begin position="23"/>
        <end position="53"/>
    </location>
</feature>
<keyword evidence="3" id="KW-1185">Reference proteome</keyword>
<accession>A0A0G4NZX9</accession>
<dbReference type="AlphaFoldDB" id="A0A0G4NZX9"/>
<reference evidence="2 3" key="1">
    <citation type="journal article" date="2014" name="Nat. Commun.">
        <title>Multiple recent horizontal transfers of a large genomic region in cheese making fungi.</title>
        <authorList>
            <person name="Cheeseman K."/>
            <person name="Ropars J."/>
            <person name="Renault P."/>
            <person name="Dupont J."/>
            <person name="Gouzy J."/>
            <person name="Branca A."/>
            <person name="Abraham A.L."/>
            <person name="Ceppi M."/>
            <person name="Conseiller E."/>
            <person name="Debuchy R."/>
            <person name="Malagnac F."/>
            <person name="Goarin A."/>
            <person name="Silar P."/>
            <person name="Lacoste S."/>
            <person name="Sallet E."/>
            <person name="Bensimon A."/>
            <person name="Giraud T."/>
            <person name="Brygoo Y."/>
        </authorList>
    </citation>
    <scope>NUCLEOTIDE SEQUENCE [LARGE SCALE GENOMIC DNA]</scope>
    <source>
        <strain evidence="3">FM 013</strain>
    </source>
</reference>
<dbReference type="EMBL" id="HG793136">
    <property type="protein sequence ID" value="CRL19569.1"/>
    <property type="molecule type" value="Genomic_DNA"/>
</dbReference>
<evidence type="ECO:0000256" key="1">
    <source>
        <dbReference type="SAM" id="MobiDB-lite"/>
    </source>
</evidence>